<proteinExistence type="predicted"/>
<name>A0A4Q9MGL4_9APHY</name>
<dbReference type="InterPro" id="IPR032675">
    <property type="entry name" value="LRR_dom_sf"/>
</dbReference>
<evidence type="ECO:0008006" key="2">
    <source>
        <dbReference type="Google" id="ProtNLM"/>
    </source>
</evidence>
<sequence>MPPDVWMEEGQDATDNRSAIALTRPPDPSDWERFLANAAFVTSFKRFGLAPDLDDDTYRMICLYRPGPGPLLPNLHELVWEEADADVFEYGYQFLGPKLTALHIGQPPSDTLLLPILRSLHAKCPQIRHLSVQCRSSVGPVDPIVSRAVKQLLHLETIDLSLPLSDDALEHLATLPNLTVAKLFLPRDTELHERLTTIPAPIFPRLTVLHVSVIRLEPSLTNLVDLISSCQLSDVRLSAAHDPSSVSLNSFLTALSRCPSSDVLSAVNLSFPMPSSIPLMRSLNAVPPHDHPECTLDISTFEPILSCPELTDLDVTSFFLRLDDEFIRTLAAACPRLQSLRLVPPYYSGRLPEVTLDGLLPLFRSCSDLESLSLPINAAEAPSDFTGCIHDSQLLTLDVGDSPIRFADEVAAFLSAHCTHPSFEIIAAQAREGDSNPEHIRMRELHCVMWNQVARLVRLFAKVRSQEREHWMGRGSDL</sequence>
<dbReference type="Gene3D" id="3.80.10.10">
    <property type="entry name" value="Ribonuclease Inhibitor"/>
    <property type="match status" value="2"/>
</dbReference>
<dbReference type="SUPFAM" id="SSF52047">
    <property type="entry name" value="RNI-like"/>
    <property type="match status" value="1"/>
</dbReference>
<reference evidence="1" key="1">
    <citation type="submission" date="2019-01" db="EMBL/GenBank/DDBJ databases">
        <title>Draft genome sequences of three monokaryotic isolates of the white-rot basidiomycete fungus Dichomitus squalens.</title>
        <authorList>
            <consortium name="DOE Joint Genome Institute"/>
            <person name="Lopez S.C."/>
            <person name="Andreopoulos B."/>
            <person name="Pangilinan J."/>
            <person name="Lipzen A."/>
            <person name="Riley R."/>
            <person name="Ahrendt S."/>
            <person name="Ng V."/>
            <person name="Barry K."/>
            <person name="Daum C."/>
            <person name="Grigoriev I.V."/>
            <person name="Hilden K.S."/>
            <person name="Makela M.R."/>
            <person name="de Vries R.P."/>
        </authorList>
    </citation>
    <scope>NUCLEOTIDE SEQUENCE [LARGE SCALE GENOMIC DNA]</scope>
    <source>
        <strain evidence="1">OM18370.1</strain>
    </source>
</reference>
<gene>
    <name evidence="1" type="ORF">BD311DRAFT_779513</name>
</gene>
<organism evidence="1">
    <name type="scientific">Dichomitus squalens</name>
    <dbReference type="NCBI Taxonomy" id="114155"/>
    <lineage>
        <taxon>Eukaryota</taxon>
        <taxon>Fungi</taxon>
        <taxon>Dikarya</taxon>
        <taxon>Basidiomycota</taxon>
        <taxon>Agaricomycotina</taxon>
        <taxon>Agaricomycetes</taxon>
        <taxon>Polyporales</taxon>
        <taxon>Polyporaceae</taxon>
        <taxon>Dichomitus</taxon>
    </lineage>
</organism>
<dbReference type="Proteomes" id="UP000292957">
    <property type="component" value="Unassembled WGS sequence"/>
</dbReference>
<dbReference type="AlphaFoldDB" id="A0A4Q9MGL4"/>
<evidence type="ECO:0000313" key="1">
    <source>
        <dbReference type="EMBL" id="TBU26590.1"/>
    </source>
</evidence>
<accession>A0A4Q9MGL4</accession>
<dbReference type="OrthoDB" id="3543113at2759"/>
<protein>
    <recommendedName>
        <fullName evidence="2">F-box domain-containing protein</fullName>
    </recommendedName>
</protein>
<dbReference type="EMBL" id="ML143443">
    <property type="protein sequence ID" value="TBU26590.1"/>
    <property type="molecule type" value="Genomic_DNA"/>
</dbReference>